<evidence type="ECO:0000256" key="1">
    <source>
        <dbReference type="ARBA" id="ARBA00000085"/>
    </source>
</evidence>
<dbReference type="Gene3D" id="3.30.450.270">
    <property type="match status" value="1"/>
</dbReference>
<dbReference type="RefSeq" id="WP_183857253.1">
    <property type="nucleotide sequence ID" value="NZ_JACHOO010000006.1"/>
</dbReference>
<dbReference type="InterPro" id="IPR001294">
    <property type="entry name" value="Phytochrome"/>
</dbReference>
<name>A0A7W9FNP4_9HYPH</name>
<dbReference type="GO" id="GO:0006355">
    <property type="term" value="P:regulation of DNA-templated transcription"/>
    <property type="evidence" value="ECO:0007669"/>
    <property type="project" value="InterPro"/>
</dbReference>
<evidence type="ECO:0000256" key="9">
    <source>
        <dbReference type="ARBA" id="ARBA00022991"/>
    </source>
</evidence>
<keyword evidence="7" id="KW-0808">Transferase</keyword>
<dbReference type="InterPro" id="IPR016132">
    <property type="entry name" value="Phyto_chromo_attachment"/>
</dbReference>
<comment type="caution">
    <text evidence="13">The sequence shown here is derived from an EMBL/GenBank/DDBJ whole genome shotgun (WGS) entry which is preliminary data.</text>
</comment>
<keyword evidence="6" id="KW-0716">Sensory transduction</keyword>
<feature type="domain" description="Phytochrome chromophore attachment site" evidence="11">
    <location>
        <begin position="140"/>
        <end position="294"/>
    </location>
</feature>
<evidence type="ECO:0000256" key="3">
    <source>
        <dbReference type="ARBA" id="ARBA00012438"/>
    </source>
</evidence>
<evidence type="ECO:0000256" key="6">
    <source>
        <dbReference type="ARBA" id="ARBA00022606"/>
    </source>
</evidence>
<dbReference type="InterPro" id="IPR035965">
    <property type="entry name" value="PAS-like_dom_sf"/>
</dbReference>
<dbReference type="GO" id="GO:0000156">
    <property type="term" value="F:phosphorelay response regulator activity"/>
    <property type="evidence" value="ECO:0007669"/>
    <property type="project" value="TreeGrafter"/>
</dbReference>
<dbReference type="SUPFAM" id="SSF55785">
    <property type="entry name" value="PYP-like sensor domain (PAS domain)"/>
    <property type="match status" value="1"/>
</dbReference>
<dbReference type="Proteomes" id="UP000523821">
    <property type="component" value="Unassembled WGS sequence"/>
</dbReference>
<dbReference type="SMART" id="SM00065">
    <property type="entry name" value="GAF"/>
    <property type="match status" value="1"/>
</dbReference>
<keyword evidence="4" id="KW-0600">Photoreceptor protein</keyword>
<dbReference type="GO" id="GO:0009881">
    <property type="term" value="F:photoreceptor activity"/>
    <property type="evidence" value="ECO:0007669"/>
    <property type="project" value="UniProtKB-KW"/>
</dbReference>
<dbReference type="InterPro" id="IPR003594">
    <property type="entry name" value="HATPase_dom"/>
</dbReference>
<evidence type="ECO:0000256" key="7">
    <source>
        <dbReference type="ARBA" id="ARBA00022679"/>
    </source>
</evidence>
<dbReference type="InterPro" id="IPR050351">
    <property type="entry name" value="BphY/WalK/GraS-like"/>
</dbReference>
<keyword evidence="10" id="KW-0675">Receptor</keyword>
<dbReference type="AlphaFoldDB" id="A0A7W9FNP4"/>
<protein>
    <recommendedName>
        <fullName evidence="3">histidine kinase</fullName>
        <ecNumber evidence="3">2.7.13.3</ecNumber>
    </recommendedName>
</protein>
<dbReference type="SUPFAM" id="SSF47384">
    <property type="entry name" value="Homodimeric domain of signal transducing histidine kinase"/>
    <property type="match status" value="1"/>
</dbReference>
<dbReference type="EMBL" id="JACHOO010000006">
    <property type="protein sequence ID" value="MBB5753971.1"/>
    <property type="molecule type" value="Genomic_DNA"/>
</dbReference>
<dbReference type="SMART" id="SM00387">
    <property type="entry name" value="HATPase_c"/>
    <property type="match status" value="1"/>
</dbReference>
<dbReference type="FunFam" id="3.30.565.10:FF:000006">
    <property type="entry name" value="Sensor histidine kinase WalK"/>
    <property type="match status" value="1"/>
</dbReference>
<dbReference type="InterPro" id="IPR043150">
    <property type="entry name" value="Phytochrome_PHY_sf"/>
</dbReference>
<dbReference type="PANTHER" id="PTHR42878">
    <property type="entry name" value="TWO-COMPONENT HISTIDINE KINASE"/>
    <property type="match status" value="1"/>
</dbReference>
<evidence type="ECO:0000256" key="2">
    <source>
        <dbReference type="ARBA" id="ARBA00006402"/>
    </source>
</evidence>
<comment type="catalytic activity">
    <reaction evidence="1">
        <text>ATP + protein L-histidine = ADP + protein N-phospho-L-histidine.</text>
        <dbReference type="EC" id="2.7.13.3"/>
    </reaction>
</comment>
<dbReference type="GO" id="GO:0030295">
    <property type="term" value="F:protein kinase activator activity"/>
    <property type="evidence" value="ECO:0007669"/>
    <property type="project" value="TreeGrafter"/>
</dbReference>
<evidence type="ECO:0000259" key="12">
    <source>
        <dbReference type="PROSITE" id="PS50109"/>
    </source>
</evidence>
<proteinExistence type="inferred from homology"/>
<evidence type="ECO:0000256" key="5">
    <source>
        <dbReference type="ARBA" id="ARBA00022553"/>
    </source>
</evidence>
<accession>A0A7W9FNP4</accession>
<dbReference type="InterPro" id="IPR013515">
    <property type="entry name" value="Phytochrome_cen-reg"/>
</dbReference>
<dbReference type="PROSITE" id="PS50109">
    <property type="entry name" value="HIS_KIN"/>
    <property type="match status" value="1"/>
</dbReference>
<dbReference type="GO" id="GO:0009584">
    <property type="term" value="P:detection of visible light"/>
    <property type="evidence" value="ECO:0007669"/>
    <property type="project" value="InterPro"/>
</dbReference>
<dbReference type="InterPro" id="IPR036890">
    <property type="entry name" value="HATPase_C_sf"/>
</dbReference>
<gene>
    <name evidence="13" type="ORF">GGQ63_003046</name>
</gene>
<dbReference type="CDD" id="cd00082">
    <property type="entry name" value="HisKA"/>
    <property type="match status" value="1"/>
</dbReference>
<dbReference type="PRINTS" id="PR01033">
    <property type="entry name" value="PHYTOCHROME"/>
</dbReference>
<dbReference type="SUPFAM" id="SSF55781">
    <property type="entry name" value="GAF domain-like"/>
    <property type="match status" value="2"/>
</dbReference>
<dbReference type="Gene3D" id="3.30.450.40">
    <property type="match status" value="1"/>
</dbReference>
<keyword evidence="9" id="KW-0157">Chromophore</keyword>
<dbReference type="InterPro" id="IPR013654">
    <property type="entry name" value="PAS_2"/>
</dbReference>
<dbReference type="InterPro" id="IPR003661">
    <property type="entry name" value="HisK_dim/P_dom"/>
</dbReference>
<evidence type="ECO:0000259" key="11">
    <source>
        <dbReference type="PROSITE" id="PS50046"/>
    </source>
</evidence>
<dbReference type="SUPFAM" id="SSF55874">
    <property type="entry name" value="ATPase domain of HSP90 chaperone/DNA topoisomerase II/histidine kinase"/>
    <property type="match status" value="1"/>
</dbReference>
<dbReference type="Pfam" id="PF02518">
    <property type="entry name" value="HATPase_c"/>
    <property type="match status" value="1"/>
</dbReference>
<dbReference type="GO" id="GO:0007234">
    <property type="term" value="P:osmosensory signaling via phosphorelay pathway"/>
    <property type="evidence" value="ECO:0007669"/>
    <property type="project" value="TreeGrafter"/>
</dbReference>
<comment type="similarity">
    <text evidence="2">In the N-terminal section; belongs to the phytochrome family.</text>
</comment>
<keyword evidence="14" id="KW-1185">Reference proteome</keyword>
<feature type="domain" description="Histidine kinase" evidence="12">
    <location>
        <begin position="516"/>
        <end position="729"/>
    </location>
</feature>
<dbReference type="EC" id="2.7.13.3" evidence="3"/>
<dbReference type="Pfam" id="PF00360">
    <property type="entry name" value="PHY"/>
    <property type="match status" value="1"/>
</dbReference>
<dbReference type="Pfam" id="PF01590">
    <property type="entry name" value="GAF"/>
    <property type="match status" value="1"/>
</dbReference>
<dbReference type="Gene3D" id="1.10.287.130">
    <property type="match status" value="1"/>
</dbReference>
<dbReference type="SMART" id="SM00388">
    <property type="entry name" value="HisKA"/>
    <property type="match status" value="1"/>
</dbReference>
<sequence>MTDARDDTADLDLCAREPIHIPGAIQPYGVLLVIDPGTLRVVQASANAAEKLGAPLEAGTSLPAALPALAEALSGDAALEAGADQQRIEAAGRHWQMTLHRSGAHLVAEFEAPPAAEDETMDRLFPRLRRFTETLTDDGDLARLTGHLARHVRALTGHDRALVYRFDAEWNGEVIAEDGNGRLPSYLGLRFPAGDIPAQARRLYRLSRLRMIPDIDYRPVPIMPAIDPPVDLSLATLRSVSPVHLEYMRNMGTAASMSVSILVAGELWGLVACHSARPHAVSLNIRNACDFAVQAAAARIEARERSAGDALRLRLGEVLGRLLGRMAAASDWRRGLVEAGPELLAQVGASGAAIVAEGSYHAVGDAPEEAGVRAIVAWLEARGEGDLYATPALATLLPEAASFAAVASGLLAIRISELHPSWLLWFRPEVVRTVSWGGDPHKTVAEHGRIHPRASFAAWQEQVRLTALPWRPAEITAAQDLRAAIVGIVLRKAEELAALTQELQRSNKELEAFSYSVSHDLRAPFRHIVGYSQLLRERAPELDEKCRHYLDSIADAALSAGRLVDDLLAFSQLGRTHVASTDVDMNKLVAEVKHTLAFTLEQRAIDWRIDPLPPAWGDPNLLRQVWLNLVENAVKYTRPRNPARIEVTGWVEGDETCYRVRDNGVGFDMAYVDKLFGVFQRLQRAEDFEGTGIGLALARRILDRHHGRITAQGRLDEGAEFMFALPRNPTRKPTGKPTKP</sequence>
<evidence type="ECO:0000256" key="8">
    <source>
        <dbReference type="ARBA" id="ARBA00022777"/>
    </source>
</evidence>
<dbReference type="PROSITE" id="PS50046">
    <property type="entry name" value="PHYTOCHROME_2"/>
    <property type="match status" value="1"/>
</dbReference>
<dbReference type="InterPro" id="IPR003018">
    <property type="entry name" value="GAF"/>
</dbReference>
<organism evidence="13 14">
    <name type="scientific">Prosthecomicrobium pneumaticum</name>
    <dbReference type="NCBI Taxonomy" id="81895"/>
    <lineage>
        <taxon>Bacteria</taxon>
        <taxon>Pseudomonadati</taxon>
        <taxon>Pseudomonadota</taxon>
        <taxon>Alphaproteobacteria</taxon>
        <taxon>Hyphomicrobiales</taxon>
        <taxon>Kaistiaceae</taxon>
        <taxon>Prosthecomicrobium</taxon>
    </lineage>
</organism>
<evidence type="ECO:0000313" key="14">
    <source>
        <dbReference type="Proteomes" id="UP000523821"/>
    </source>
</evidence>
<dbReference type="Gene3D" id="3.30.565.10">
    <property type="entry name" value="Histidine kinase-like ATPase, C-terminal domain"/>
    <property type="match status" value="1"/>
</dbReference>
<keyword evidence="5" id="KW-0597">Phosphoprotein</keyword>
<dbReference type="PANTHER" id="PTHR42878:SF15">
    <property type="entry name" value="BACTERIOPHYTOCHROME"/>
    <property type="match status" value="1"/>
</dbReference>
<dbReference type="InterPro" id="IPR036097">
    <property type="entry name" value="HisK_dim/P_sf"/>
</dbReference>
<dbReference type="GO" id="GO:0000155">
    <property type="term" value="F:phosphorelay sensor kinase activity"/>
    <property type="evidence" value="ECO:0007669"/>
    <property type="project" value="InterPro"/>
</dbReference>
<evidence type="ECO:0000256" key="4">
    <source>
        <dbReference type="ARBA" id="ARBA00022543"/>
    </source>
</evidence>
<dbReference type="Gene3D" id="3.30.450.20">
    <property type="entry name" value="PAS domain"/>
    <property type="match status" value="1"/>
</dbReference>
<evidence type="ECO:0000256" key="10">
    <source>
        <dbReference type="ARBA" id="ARBA00023170"/>
    </source>
</evidence>
<dbReference type="InterPro" id="IPR029016">
    <property type="entry name" value="GAF-like_dom_sf"/>
</dbReference>
<reference evidence="13 14" key="1">
    <citation type="submission" date="2020-08" db="EMBL/GenBank/DDBJ databases">
        <title>Genomic Encyclopedia of Type Strains, Phase IV (KMG-IV): sequencing the most valuable type-strain genomes for metagenomic binning, comparative biology and taxonomic classification.</title>
        <authorList>
            <person name="Goeker M."/>
        </authorList>
    </citation>
    <scope>NUCLEOTIDE SEQUENCE [LARGE SCALE GENOMIC DNA]</scope>
    <source>
        <strain evidence="13 14">DSM 16268</strain>
    </source>
</reference>
<dbReference type="Pfam" id="PF00512">
    <property type="entry name" value="HisKA"/>
    <property type="match status" value="1"/>
</dbReference>
<dbReference type="InterPro" id="IPR005467">
    <property type="entry name" value="His_kinase_dom"/>
</dbReference>
<evidence type="ECO:0000313" key="13">
    <source>
        <dbReference type="EMBL" id="MBB5753971.1"/>
    </source>
</evidence>
<keyword evidence="8 13" id="KW-0418">Kinase</keyword>
<dbReference type="Pfam" id="PF08446">
    <property type="entry name" value="PAS_2"/>
    <property type="match status" value="1"/>
</dbReference>